<keyword evidence="1 4" id="KW-0489">Methyltransferase</keyword>
<protein>
    <submittedName>
        <fullName evidence="4">O-methyltransferase</fullName>
    </submittedName>
</protein>
<gene>
    <name evidence="4" type="ORF">HMPREF9134_00168</name>
</gene>
<dbReference type="PROSITE" id="PS51682">
    <property type="entry name" value="SAM_OMT_I"/>
    <property type="match status" value="1"/>
</dbReference>
<dbReference type="Pfam" id="PF01596">
    <property type="entry name" value="Methyltransf_3"/>
    <property type="match status" value="1"/>
</dbReference>
<keyword evidence="2 4" id="KW-0808">Transferase</keyword>
<evidence type="ECO:0000256" key="2">
    <source>
        <dbReference type="ARBA" id="ARBA00022679"/>
    </source>
</evidence>
<dbReference type="GO" id="GO:0008171">
    <property type="term" value="F:O-methyltransferase activity"/>
    <property type="evidence" value="ECO:0007669"/>
    <property type="project" value="InterPro"/>
</dbReference>
<evidence type="ECO:0000313" key="4">
    <source>
        <dbReference type="EMBL" id="EKY03064.1"/>
    </source>
</evidence>
<dbReference type="Gene3D" id="3.40.50.150">
    <property type="entry name" value="Vaccinia Virus protein VP39"/>
    <property type="match status" value="1"/>
</dbReference>
<dbReference type="AlphaFoldDB" id="L1NHR8"/>
<dbReference type="InterPro" id="IPR002935">
    <property type="entry name" value="SAM_O-MeTrfase"/>
</dbReference>
<dbReference type="STRING" id="1127696.HMPREF9134_00168"/>
<evidence type="ECO:0000256" key="1">
    <source>
        <dbReference type="ARBA" id="ARBA00022603"/>
    </source>
</evidence>
<dbReference type="HOGENOM" id="CLU_067676_4_0_10"/>
<dbReference type="PANTHER" id="PTHR10509">
    <property type="entry name" value="O-METHYLTRANSFERASE-RELATED"/>
    <property type="match status" value="1"/>
</dbReference>
<dbReference type="SUPFAM" id="SSF53335">
    <property type="entry name" value="S-adenosyl-L-methionine-dependent methyltransferases"/>
    <property type="match status" value="1"/>
</dbReference>
<organism evidence="4 5">
    <name type="scientific">Porphyromonas catoniae F0037</name>
    <dbReference type="NCBI Taxonomy" id="1127696"/>
    <lineage>
        <taxon>Bacteria</taxon>
        <taxon>Pseudomonadati</taxon>
        <taxon>Bacteroidota</taxon>
        <taxon>Bacteroidia</taxon>
        <taxon>Bacteroidales</taxon>
        <taxon>Porphyromonadaceae</taxon>
        <taxon>Porphyromonas</taxon>
    </lineage>
</organism>
<sequence>MTTDHTDRLETYILEHTTPESELRAHLSREAHVRLLRARMLSGHLQGNLLQMICRMTHARQVLEIGTYTGYAAHCLAEALPEDGEVHTLESDDEMEDFIREFVAQAPYRDRIHLHLGDALELLPKLLEKYSFDLVYIDANKRQYIDYYELILPHLPSGAIILADNTLWDGKVVAEPLPTDAQTQAILAFNDWVQQDPRVENLILPMRDGLSLIRKL</sequence>
<dbReference type="PANTHER" id="PTHR10509:SF14">
    <property type="entry name" value="CAFFEOYL-COA O-METHYLTRANSFERASE 3-RELATED"/>
    <property type="match status" value="1"/>
</dbReference>
<dbReference type="InterPro" id="IPR029063">
    <property type="entry name" value="SAM-dependent_MTases_sf"/>
</dbReference>
<name>L1NHR8_9PORP</name>
<dbReference type="InterPro" id="IPR050362">
    <property type="entry name" value="Cation-dep_OMT"/>
</dbReference>
<dbReference type="GO" id="GO:0032259">
    <property type="term" value="P:methylation"/>
    <property type="evidence" value="ECO:0007669"/>
    <property type="project" value="UniProtKB-KW"/>
</dbReference>
<dbReference type="EMBL" id="AMEQ01000005">
    <property type="protein sequence ID" value="EKY03064.1"/>
    <property type="molecule type" value="Genomic_DNA"/>
</dbReference>
<comment type="caution">
    <text evidence="4">The sequence shown here is derived from an EMBL/GenBank/DDBJ whole genome shotgun (WGS) entry which is preliminary data.</text>
</comment>
<dbReference type="Proteomes" id="UP000010408">
    <property type="component" value="Unassembled WGS sequence"/>
</dbReference>
<dbReference type="PATRIC" id="fig|1127696.3.peg.142"/>
<proteinExistence type="predicted"/>
<dbReference type="eggNOG" id="COG4122">
    <property type="taxonomic scope" value="Bacteria"/>
</dbReference>
<evidence type="ECO:0000313" key="5">
    <source>
        <dbReference type="Proteomes" id="UP000010408"/>
    </source>
</evidence>
<evidence type="ECO:0000256" key="3">
    <source>
        <dbReference type="ARBA" id="ARBA00022691"/>
    </source>
</evidence>
<reference evidence="4 5" key="1">
    <citation type="submission" date="2012-05" db="EMBL/GenBank/DDBJ databases">
        <authorList>
            <person name="Weinstock G."/>
            <person name="Sodergren E."/>
            <person name="Lobos E.A."/>
            <person name="Fulton L."/>
            <person name="Fulton R."/>
            <person name="Courtney L."/>
            <person name="Fronick C."/>
            <person name="O'Laughlin M."/>
            <person name="Godfrey J."/>
            <person name="Wilson R.M."/>
            <person name="Miner T."/>
            <person name="Farmer C."/>
            <person name="Delehaunty K."/>
            <person name="Cordes M."/>
            <person name="Minx P."/>
            <person name="Tomlinson C."/>
            <person name="Chen J."/>
            <person name="Wollam A."/>
            <person name="Pepin K.H."/>
            <person name="Bhonagiri V."/>
            <person name="Zhang X."/>
            <person name="Suruliraj S."/>
            <person name="Warren W."/>
            <person name="Mitreva M."/>
            <person name="Mardis E.R."/>
            <person name="Wilson R.K."/>
        </authorList>
    </citation>
    <scope>NUCLEOTIDE SEQUENCE [LARGE SCALE GENOMIC DNA]</scope>
    <source>
        <strain evidence="4 5">F0037</strain>
    </source>
</reference>
<dbReference type="RefSeq" id="WP_005468291.1">
    <property type="nucleotide sequence ID" value="NZ_KB291038.1"/>
</dbReference>
<keyword evidence="3" id="KW-0949">S-adenosyl-L-methionine</keyword>
<dbReference type="GO" id="GO:0008757">
    <property type="term" value="F:S-adenosylmethionine-dependent methyltransferase activity"/>
    <property type="evidence" value="ECO:0007669"/>
    <property type="project" value="TreeGrafter"/>
</dbReference>
<dbReference type="CDD" id="cd02440">
    <property type="entry name" value="AdoMet_MTases"/>
    <property type="match status" value="1"/>
</dbReference>
<accession>L1NHR8</accession>